<evidence type="ECO:0000313" key="5">
    <source>
        <dbReference type="Proteomes" id="UP000236319"/>
    </source>
</evidence>
<keyword evidence="3" id="KW-0812">Transmembrane</keyword>
<dbReference type="RefSeq" id="XP_028864994.1">
    <property type="nucleotide sequence ID" value="XM_029009161.1"/>
</dbReference>
<name>A0A2H6K6Y8_9APIC</name>
<evidence type="ECO:0000313" key="4">
    <source>
        <dbReference type="EMBL" id="GBE58751.1"/>
    </source>
</evidence>
<evidence type="ECO:0000256" key="3">
    <source>
        <dbReference type="SAM" id="Phobius"/>
    </source>
</evidence>
<feature type="transmembrane region" description="Helical" evidence="3">
    <location>
        <begin position="626"/>
        <end position="651"/>
    </location>
</feature>
<dbReference type="VEuPathDB" id="PiroplasmaDB:BOVATA_002440"/>
<keyword evidence="3" id="KW-1133">Transmembrane helix</keyword>
<feature type="transmembrane region" description="Helical" evidence="3">
    <location>
        <begin position="1389"/>
        <end position="1417"/>
    </location>
</feature>
<comment type="caution">
    <text evidence="4">The sequence shown here is derived from an EMBL/GenBank/DDBJ whole genome shotgun (WGS) entry which is preliminary data.</text>
</comment>
<feature type="transmembrane region" description="Helical" evidence="3">
    <location>
        <begin position="597"/>
        <end position="614"/>
    </location>
</feature>
<protein>
    <submittedName>
        <fullName evidence="4">Protein</fullName>
    </submittedName>
</protein>
<feature type="region of interest" description="Disordered" evidence="2">
    <location>
        <begin position="193"/>
        <end position="212"/>
    </location>
</feature>
<feature type="transmembrane region" description="Helical" evidence="3">
    <location>
        <begin position="556"/>
        <end position="582"/>
    </location>
</feature>
<keyword evidence="5" id="KW-1185">Reference proteome</keyword>
<keyword evidence="1" id="KW-0175">Coiled coil</keyword>
<feature type="region of interest" description="Disordered" evidence="2">
    <location>
        <begin position="872"/>
        <end position="897"/>
    </location>
</feature>
<feature type="transmembrane region" description="Helical" evidence="3">
    <location>
        <begin position="1317"/>
        <end position="1350"/>
    </location>
</feature>
<feature type="transmembrane region" description="Helical" evidence="3">
    <location>
        <begin position="817"/>
        <end position="834"/>
    </location>
</feature>
<feature type="compositionally biased region" description="Acidic residues" evidence="2">
    <location>
        <begin position="220"/>
        <end position="231"/>
    </location>
</feature>
<feature type="transmembrane region" description="Helical" evidence="3">
    <location>
        <begin position="50"/>
        <end position="72"/>
    </location>
</feature>
<feature type="transmembrane region" description="Helical" evidence="3">
    <location>
        <begin position="1179"/>
        <end position="1200"/>
    </location>
</feature>
<feature type="region of interest" description="Disordered" evidence="2">
    <location>
        <begin position="218"/>
        <end position="291"/>
    </location>
</feature>
<evidence type="ECO:0000256" key="1">
    <source>
        <dbReference type="SAM" id="Coils"/>
    </source>
</evidence>
<feature type="compositionally biased region" description="Polar residues" evidence="2">
    <location>
        <begin position="971"/>
        <end position="980"/>
    </location>
</feature>
<feature type="transmembrane region" description="Helical" evidence="3">
    <location>
        <begin position="413"/>
        <end position="431"/>
    </location>
</feature>
<feature type="compositionally biased region" description="Acidic residues" evidence="2">
    <location>
        <begin position="278"/>
        <end position="287"/>
    </location>
</feature>
<proteinExistence type="predicted"/>
<dbReference type="OrthoDB" id="372022at2759"/>
<sequence length="1589" mass="175284">MGTYNFGRVIDSYIATVFPPRHPVVPAAVASATDQRQSQDEAAKVPRRQLVLQCLQAVVIIAGLVALCMYSLHSRSSYYSKISLRSALKDPIAPNESGFSKLLEGLASLNSGVAKGQDGDAAAIRRVLDIDLGAGTGILRYSEIRSRRDVALWLQFGLIPSLITGLNSYNKLVGDIIRLTFLRTDYSDIEYGAAGNQAPPAEPPVSPQTSGVLRMGMAGYEDDDDTSDDSEGTGSAGDTDAVEDEEEEDVVKMDPPPNVPPSDPPDAGVQIPEKGDGGEPDSIEENEQSTPKFVLKLPYASEGTYHTYSKSGGNFLYIPGSNLYAAMTALNMGYQYGTKSPHFPLWAIISDPTTTSVTLEAFTSNAHDYTVSYANVSFTFLTLPDGSANLSKVAKASSISSPRDGLTHSIQQGIFGLVVILAVIYVVHSVAIHRRYQVYTSKVLFGIDVLSKVSLVACIIAYAVRLYWFSGSAPYIRSVMGAGGDYENVVTQGRDGLVIDATVLRAGFNTLRTHVLGGYMSMGVLQVASFCTICLLIVLCFAMLCSGGRVGTMMCLFVIHSTCHLGLGIVCVLSALALMALVNMCILDHTAAGDGSFVHHFITLAYILAGANGSRVDAYYRNHGALHMVSIIVLLAVFSYCGMISILPIMLTLDADSEIRSFESKKPNGPYDESRYFRTKYALGRLFRRFSTRSSAMFLRHLAFSRNGNSAGPGTAGQPSSTGLNGMQPRSDQAGGNGMNHPNIAATSSEGATGGYVDANSTQIQISQNDAPDHHATTVPHDVEGQPVAADTPQRIASRRQRFRIWLYKFRSDHRNFRMLFYWIVVVAVMAFAIRDRQYRSVRRLLQQTLNDHLTTDVAQLPCAIHTFVLQPPADAEPPDEKLTKGPKDPSVDVPEDLRHSSFFGVEDMSSAGNSSIANGEDTDNSHLAPPGMNRDPPIHALQLSGLVPSQDDGGLNDGQDAAAVQRNKDNSSASQASDTPDSKGAQLPSKQNAGEPDGVKKALVRVSQLPRRISTRKDVFQWLTAGGLGSLFKFLAFNNDMLNTLGEVKEFLTIKNRFFAVPSQGAILVELKLRAAAGFKCPMFSTMEHDAGSATVRSLLHSTSTSIGARELFGNYWTDFPDVVERVQLELFLVDSYAQSKLYRATIWFDMRTSGTVVPKVKVRSILGVHLSSSYNNWVFASVSISSLVLFIAFAWWFVIDCRKFFRGYDKRYGVTNGNLLFWRKLFVFFVNDRLRFVDLFVIILIGVICGLYVSIHFNSNVIYENIQGLSTTKVRLIVNAAMHDVRIAHRSLWVLLGIIVFLVLVAQVQIIRNLFVVLFVCLECALILYITVAAAMLLLLLTFIYVIMTFANDYFHDLSKDEGIILGSIRLLLGKSQLPSHVLESSYFVMVMYPGCLVMKLWIINMIFVYLWAIWPKDELDEDAKDLAHTEEMFRCDSVEGYQVSANSTNLTTVADDQLEMIPDDVKQFCAEEVRRFNAMFKEFDEKLVAAGARKFEYVQELHDRLGHEMHEMLKSCEALQMQLEVARKRCEIMESHDDRNLEANISLLEIALSDKQDELASVFANYKSLMEQYEEDLHDPQLKDAV</sequence>
<gene>
    <name evidence="4" type="ORF">BOVATA_002440</name>
</gene>
<feature type="compositionally biased region" description="Polar residues" evidence="2">
    <location>
        <begin position="708"/>
        <end position="731"/>
    </location>
</feature>
<feature type="transmembrane region" description="Helical" evidence="3">
    <location>
        <begin position="519"/>
        <end position="544"/>
    </location>
</feature>
<reference evidence="4 5" key="1">
    <citation type="journal article" date="2017" name="BMC Genomics">
        <title>Whole-genome assembly of Babesia ovata and comparative genomics between closely related pathogens.</title>
        <authorList>
            <person name="Yamagishi J."/>
            <person name="Asada M."/>
            <person name="Hakimi H."/>
            <person name="Tanaka T.Q."/>
            <person name="Sugimoto C."/>
            <person name="Kawazu S."/>
        </authorList>
    </citation>
    <scope>NUCLEOTIDE SEQUENCE [LARGE SCALE GENOMIC DNA]</scope>
    <source>
        <strain evidence="4 5">Miyake</strain>
    </source>
</reference>
<keyword evidence="3" id="KW-0472">Membrane</keyword>
<feature type="coiled-coil region" evidence="1">
    <location>
        <begin position="1512"/>
        <end position="1539"/>
    </location>
</feature>
<evidence type="ECO:0000256" key="2">
    <source>
        <dbReference type="SAM" id="MobiDB-lite"/>
    </source>
</evidence>
<dbReference type="EMBL" id="BDSA01000001">
    <property type="protein sequence ID" value="GBE58751.1"/>
    <property type="molecule type" value="Genomic_DNA"/>
</dbReference>
<feature type="compositionally biased region" description="Pro residues" evidence="2">
    <location>
        <begin position="254"/>
        <end position="264"/>
    </location>
</feature>
<dbReference type="GeneID" id="39872521"/>
<feature type="transmembrane region" description="Helical" evidence="3">
    <location>
        <begin position="1293"/>
        <end position="1310"/>
    </location>
</feature>
<feature type="region of interest" description="Disordered" evidence="2">
    <location>
        <begin position="708"/>
        <end position="752"/>
    </location>
</feature>
<feature type="transmembrane region" description="Helical" evidence="3">
    <location>
        <begin position="443"/>
        <end position="464"/>
    </location>
</feature>
<feature type="region of interest" description="Disordered" evidence="2">
    <location>
        <begin position="909"/>
        <end position="1000"/>
    </location>
</feature>
<dbReference type="Proteomes" id="UP000236319">
    <property type="component" value="Unassembled WGS sequence"/>
</dbReference>
<accession>A0A2H6K6Y8</accession>
<organism evidence="4 5">
    <name type="scientific">Babesia ovata</name>
    <dbReference type="NCBI Taxonomy" id="189622"/>
    <lineage>
        <taxon>Eukaryota</taxon>
        <taxon>Sar</taxon>
        <taxon>Alveolata</taxon>
        <taxon>Apicomplexa</taxon>
        <taxon>Aconoidasida</taxon>
        <taxon>Piroplasmida</taxon>
        <taxon>Babesiidae</taxon>
        <taxon>Babesia</taxon>
    </lineage>
</organism>
<feature type="compositionally biased region" description="Acidic residues" evidence="2">
    <location>
        <begin position="240"/>
        <end position="249"/>
    </location>
</feature>
<feature type="transmembrane region" description="Helical" evidence="3">
    <location>
        <begin position="1238"/>
        <end position="1257"/>
    </location>
</feature>
<feature type="compositionally biased region" description="Basic and acidic residues" evidence="2">
    <location>
        <begin position="879"/>
        <end position="897"/>
    </location>
</feature>